<dbReference type="InterPro" id="IPR051709">
    <property type="entry name" value="Ub-ligase/GTPase-reg"/>
</dbReference>
<name>A0ABQ5K7Z2_9EUKA</name>
<keyword evidence="5" id="KW-1185">Reference proteome</keyword>
<feature type="non-terminal residue" evidence="4">
    <location>
        <position position="886"/>
    </location>
</feature>
<dbReference type="PANTHER" id="PTHR45622:SF70">
    <property type="entry name" value="SECRETION-REGULATING GUANINE NUCLEOTIDE EXCHANGE FACTOR"/>
    <property type="match status" value="1"/>
</dbReference>
<feature type="coiled-coil region" evidence="2">
    <location>
        <begin position="498"/>
        <end position="532"/>
    </location>
</feature>
<dbReference type="SUPFAM" id="SSF50985">
    <property type="entry name" value="RCC1/BLIP-II"/>
    <property type="match status" value="2"/>
</dbReference>
<dbReference type="Pfam" id="PF13540">
    <property type="entry name" value="RCC1_2"/>
    <property type="match status" value="2"/>
</dbReference>
<comment type="caution">
    <text evidence="4">The sequence shown here is derived from an EMBL/GenBank/DDBJ whole genome shotgun (WGS) entry which is preliminary data.</text>
</comment>
<dbReference type="InterPro" id="IPR009091">
    <property type="entry name" value="RCC1/BLIP-II"/>
</dbReference>
<keyword evidence="2" id="KW-0175">Coiled coil</keyword>
<evidence type="ECO:0000313" key="4">
    <source>
        <dbReference type="EMBL" id="GKT28077.1"/>
    </source>
</evidence>
<feature type="compositionally biased region" description="Basic and acidic residues" evidence="3">
    <location>
        <begin position="113"/>
        <end position="122"/>
    </location>
</feature>
<feature type="compositionally biased region" description="Low complexity" evidence="3">
    <location>
        <begin position="423"/>
        <end position="436"/>
    </location>
</feature>
<dbReference type="PANTHER" id="PTHR45622">
    <property type="entry name" value="UBIQUITIN-PROTEIN LIGASE E3A-RELATED"/>
    <property type="match status" value="1"/>
</dbReference>
<dbReference type="EMBL" id="BQXS01000140">
    <property type="protein sequence ID" value="GKT28077.1"/>
    <property type="molecule type" value="Genomic_DNA"/>
</dbReference>
<feature type="region of interest" description="Disordered" evidence="3">
    <location>
        <begin position="100"/>
        <end position="138"/>
    </location>
</feature>
<keyword evidence="1" id="KW-0677">Repeat</keyword>
<feature type="compositionally biased region" description="Basic and acidic residues" evidence="3">
    <location>
        <begin position="176"/>
        <end position="189"/>
    </location>
</feature>
<reference evidence="4" key="1">
    <citation type="submission" date="2022-03" db="EMBL/GenBank/DDBJ databases">
        <title>Draft genome sequence of Aduncisulcus paluster, a free-living microaerophilic Fornicata.</title>
        <authorList>
            <person name="Yuyama I."/>
            <person name="Kume K."/>
            <person name="Tamura T."/>
            <person name="Inagaki Y."/>
            <person name="Hashimoto T."/>
        </authorList>
    </citation>
    <scope>NUCLEOTIDE SEQUENCE</scope>
    <source>
        <strain evidence="4">NY0171</strain>
    </source>
</reference>
<feature type="region of interest" description="Disordered" evidence="3">
    <location>
        <begin position="176"/>
        <end position="208"/>
    </location>
</feature>
<feature type="region of interest" description="Disordered" evidence="3">
    <location>
        <begin position="410"/>
        <end position="446"/>
    </location>
</feature>
<evidence type="ECO:0000256" key="1">
    <source>
        <dbReference type="ARBA" id="ARBA00022737"/>
    </source>
</evidence>
<evidence type="ECO:0000313" key="5">
    <source>
        <dbReference type="Proteomes" id="UP001057375"/>
    </source>
</evidence>
<dbReference type="Proteomes" id="UP001057375">
    <property type="component" value="Unassembled WGS sequence"/>
</dbReference>
<gene>
    <name evidence="4" type="ORF">ADUPG1_000409</name>
</gene>
<dbReference type="Gene3D" id="2.130.10.30">
    <property type="entry name" value="Regulator of chromosome condensation 1/beta-lactamase-inhibitor protein II"/>
    <property type="match status" value="3"/>
</dbReference>
<organism evidence="4 5">
    <name type="scientific">Aduncisulcus paluster</name>
    <dbReference type="NCBI Taxonomy" id="2918883"/>
    <lineage>
        <taxon>Eukaryota</taxon>
        <taxon>Metamonada</taxon>
        <taxon>Carpediemonas-like organisms</taxon>
        <taxon>Aduncisulcus</taxon>
    </lineage>
</organism>
<proteinExistence type="predicted"/>
<accession>A0ABQ5K7Z2</accession>
<evidence type="ECO:0000256" key="2">
    <source>
        <dbReference type="SAM" id="Coils"/>
    </source>
</evidence>
<sequence length="886" mass="99258">MPLVNLQSALYQIRKHVRAGRLDSSKIEIACLNKPFYHILPYDVYDQKSKHGSKSAFIRYNGITIVNPSKSIDEVSISYKPLRTALMTLQSAEERILIDKSSEKRHVQKPSKSKVEKADLSKSKRSKKKKKRLTQQERREAQKALWEEELYEKHQYRSKGRKKKMKLHRQREILNKLHEIESSGEKESEYSDSEISGDGEKTQGSSSTLFPRVCSHIHDHKTYSHAQISKSDLGSYRQARINLPPFPVIMPYHVSQIFRYSKNHSSGSFEKETESSIYYALPGLSQSIFSMGVENNLILSTPLRSRESQINQKRIVKIEHPKSCLGVEEVLQREGILRGHKVSVLQVSGKGRHCVMLCESGKDRFLCVWGNNSCGQLGMCSSGLHGDDFIIHGSDIRSVRYPYQYNNHSIDGEKQSDLPSGLSQDNINSSNIPNIDESNESDDSASIVPPTIIPSSVFSSIPIQIDTSPAHTVVLCADGTVWVAGVCEYAGIRGEYVISKERERKERVVHRIRELEARMDDLKGKEDKMTLAKEEEDCINFEDLHHEMGAISILIERYQAQLLRNVVWNSEGAVCCDKFFPLSEVYVDGRIVYHPIKTDKFPSIQTLIHEEMGLSEEDIIKGDPHGDVVYDEEKGVEIVSKGKRKLLIDDEDDPSISHDDMYGFGSSEGSNDIYAASSSFSHTAAASSSSSASYTLTATISRPLSSFPEFCLVACGYTHTLLLSRLGKVFGCGEGQHGQLGLGYSHHIKVIHDDIYTQVWMDQKKQNEEETLAAQEMEKQEMGGDTFADRSCIDEEMDDDHSIASSDEPGIPLDPFNGGDMGERSIPHVSSSTPSNLIPIPVHISYLSTRQFRPISIACGENFSVFLLNSGRICTCGVNNCGQLGV</sequence>
<feature type="compositionally biased region" description="Basic residues" evidence="3">
    <location>
        <begin position="123"/>
        <end position="133"/>
    </location>
</feature>
<evidence type="ECO:0000256" key="3">
    <source>
        <dbReference type="SAM" id="MobiDB-lite"/>
    </source>
</evidence>
<protein>
    <submittedName>
        <fullName evidence="4">Uncharacterized protein</fullName>
    </submittedName>
</protein>